<evidence type="ECO:0000256" key="6">
    <source>
        <dbReference type="ARBA" id="ARBA00022839"/>
    </source>
</evidence>
<dbReference type="PIRSF" id="PIRSF000980">
    <property type="entry name" value="RecC"/>
    <property type="match status" value="1"/>
</dbReference>
<evidence type="ECO:0000256" key="5">
    <source>
        <dbReference type="ARBA" id="ARBA00022806"/>
    </source>
</evidence>
<dbReference type="InterPro" id="IPR027417">
    <property type="entry name" value="P-loop_NTPase"/>
</dbReference>
<keyword evidence="3 10" id="KW-0227">DNA damage</keyword>
<keyword evidence="4 10" id="KW-0378">Hydrolase</keyword>
<evidence type="ECO:0000259" key="12">
    <source>
        <dbReference type="Pfam" id="PF17946"/>
    </source>
</evidence>
<gene>
    <name evidence="10 13" type="primary">recC</name>
    <name evidence="13" type="ORF">GCM10023094_24830</name>
</gene>
<comment type="miscellaneous">
    <text evidence="10">In the RecBCD complex, RecB has a slow 3'-5' helicase, an exonuclease activity and loads RecA onto ssDNA, RecD has a fast 5'-3' helicase activity, while RecC stimulates the ATPase and processivity of the RecB helicase and contributes to recognition of the Chi site.</text>
</comment>
<dbReference type="InterPro" id="IPR011335">
    <property type="entry name" value="Restrct_endonuc-II-like"/>
</dbReference>
<protein>
    <recommendedName>
        <fullName evidence="10">RecBCD enzyme subunit RecC</fullName>
    </recommendedName>
    <alternativeName>
        <fullName evidence="10">Exonuclease V subunit RecC</fullName>
        <shortName evidence="10">ExoV subunit RecC</shortName>
    </alternativeName>
    <alternativeName>
        <fullName evidence="10">Helicase/nuclease RecBCD subunit RecC</fullName>
    </alternativeName>
</protein>
<accession>A0ABP8P0V9</accession>
<comment type="caution">
    <text evidence="13">The sequence shown here is derived from an EMBL/GenBank/DDBJ whole genome shotgun (WGS) entry which is preliminary data.</text>
</comment>
<evidence type="ECO:0000256" key="7">
    <source>
        <dbReference type="ARBA" id="ARBA00022840"/>
    </source>
</evidence>
<dbReference type="Gene3D" id="3.40.50.300">
    <property type="entry name" value="P-loop containing nucleotide triphosphate hydrolases"/>
    <property type="match status" value="2"/>
</dbReference>
<keyword evidence="2 10" id="KW-0547">Nucleotide-binding</keyword>
<dbReference type="HAMAP" id="MF_01486">
    <property type="entry name" value="RecC"/>
    <property type="match status" value="1"/>
</dbReference>
<name>A0ABP8P0V9_9NOCA</name>
<keyword evidence="6 10" id="KW-0269">Exonuclease</keyword>
<feature type="region of interest" description="Disordered" evidence="11">
    <location>
        <begin position="655"/>
        <end position="674"/>
    </location>
</feature>
<reference evidence="14" key="1">
    <citation type="journal article" date="2019" name="Int. J. Syst. Evol. Microbiol.">
        <title>The Global Catalogue of Microorganisms (GCM) 10K type strain sequencing project: providing services to taxonomists for standard genome sequencing and annotation.</title>
        <authorList>
            <consortium name="The Broad Institute Genomics Platform"/>
            <consortium name="The Broad Institute Genome Sequencing Center for Infectious Disease"/>
            <person name="Wu L."/>
            <person name="Ma J."/>
        </authorList>
    </citation>
    <scope>NUCLEOTIDE SEQUENCE [LARGE SCALE GENOMIC DNA]</scope>
    <source>
        <strain evidence="14">JCM 32206</strain>
    </source>
</reference>
<dbReference type="InterPro" id="IPR013986">
    <property type="entry name" value="DExx_box_DNA_helicase_dom_sf"/>
</dbReference>
<evidence type="ECO:0000256" key="8">
    <source>
        <dbReference type="ARBA" id="ARBA00023125"/>
    </source>
</evidence>
<feature type="domain" description="RecC C-terminal" evidence="12">
    <location>
        <begin position="782"/>
        <end position="1011"/>
    </location>
</feature>
<evidence type="ECO:0000313" key="14">
    <source>
        <dbReference type="Proteomes" id="UP001501183"/>
    </source>
</evidence>
<keyword evidence="7 10" id="KW-0067">ATP-binding</keyword>
<organism evidence="13 14">
    <name type="scientific">Rhodococcus olei</name>
    <dbReference type="NCBI Taxonomy" id="2161675"/>
    <lineage>
        <taxon>Bacteria</taxon>
        <taxon>Bacillati</taxon>
        <taxon>Actinomycetota</taxon>
        <taxon>Actinomycetes</taxon>
        <taxon>Mycobacteriales</taxon>
        <taxon>Nocardiaceae</taxon>
        <taxon>Rhodococcus</taxon>
    </lineage>
</organism>
<evidence type="ECO:0000256" key="2">
    <source>
        <dbReference type="ARBA" id="ARBA00022741"/>
    </source>
</evidence>
<evidence type="ECO:0000256" key="4">
    <source>
        <dbReference type="ARBA" id="ARBA00022801"/>
    </source>
</evidence>
<dbReference type="Gene3D" id="1.10.10.160">
    <property type="match status" value="1"/>
</dbReference>
<keyword evidence="8 10" id="KW-0238">DNA-binding</keyword>
<comment type="function">
    <text evidence="10">A helicase/nuclease that prepares dsDNA breaks (DSB) for recombinational DNA repair. Binds to DSBs and unwinds DNA via a highly rapid and processive ATP-dependent bidirectional helicase activity. Unwinds dsDNA until it encounters a Chi (crossover hotspot instigator) sequence from the 3' direction. Cuts ssDNA a few nucleotides 3' to the Chi site. The properties and activities of the enzyme are changed at Chi. The Chi-altered holoenzyme produces a long 3'-ssDNA overhang and facilitates RecA-binding to the ssDNA for homologous DNA recombination and repair. Holoenzyme degrades any linearized DNA that is unable to undergo homologous recombination. In the holoenzyme this subunit recognizes the wild-type Chi sequence, and when added to isolated RecB increases its ATP-dependent helicase processivity.</text>
</comment>
<comment type="similarity">
    <text evidence="10">Belongs to the RecC family.</text>
</comment>
<evidence type="ECO:0000256" key="9">
    <source>
        <dbReference type="ARBA" id="ARBA00023204"/>
    </source>
</evidence>
<dbReference type="Proteomes" id="UP001501183">
    <property type="component" value="Unassembled WGS sequence"/>
</dbReference>
<dbReference type="NCBIfam" id="TIGR01450">
    <property type="entry name" value="recC"/>
    <property type="match status" value="1"/>
</dbReference>
<evidence type="ECO:0000313" key="13">
    <source>
        <dbReference type="EMBL" id="GAA4479531.1"/>
    </source>
</evidence>
<dbReference type="Gene3D" id="3.40.50.10930">
    <property type="match status" value="1"/>
</dbReference>
<dbReference type="EMBL" id="BAABFB010000040">
    <property type="protein sequence ID" value="GAA4479531.1"/>
    <property type="molecule type" value="Genomic_DNA"/>
</dbReference>
<dbReference type="InterPro" id="IPR006697">
    <property type="entry name" value="RecC"/>
</dbReference>
<keyword evidence="9 10" id="KW-0234">DNA repair</keyword>
<dbReference type="RefSeq" id="WP_345345229.1">
    <property type="nucleotide sequence ID" value="NZ_BAABFB010000040.1"/>
</dbReference>
<proteinExistence type="inferred from homology"/>
<evidence type="ECO:0000256" key="3">
    <source>
        <dbReference type="ARBA" id="ARBA00022763"/>
    </source>
</evidence>
<dbReference type="Pfam" id="PF17946">
    <property type="entry name" value="RecC_C"/>
    <property type="match status" value="1"/>
</dbReference>
<keyword evidence="5 10" id="KW-0347">Helicase</keyword>
<evidence type="ECO:0000256" key="11">
    <source>
        <dbReference type="SAM" id="MobiDB-lite"/>
    </source>
</evidence>
<evidence type="ECO:0000256" key="1">
    <source>
        <dbReference type="ARBA" id="ARBA00022722"/>
    </source>
</evidence>
<dbReference type="SUPFAM" id="SSF52540">
    <property type="entry name" value="P-loop containing nucleoside triphosphate hydrolases"/>
    <property type="match status" value="2"/>
</dbReference>
<dbReference type="Pfam" id="PF04257">
    <property type="entry name" value="Exonuc_V_gamma"/>
    <property type="match status" value="1"/>
</dbReference>
<comment type="subunit">
    <text evidence="10">Heterotrimer of RecB, RecC and RecD. All subunits contribute to DNA-binding.</text>
</comment>
<keyword evidence="14" id="KW-1185">Reference proteome</keyword>
<evidence type="ECO:0000256" key="10">
    <source>
        <dbReference type="HAMAP-Rule" id="MF_01486"/>
    </source>
</evidence>
<dbReference type="InterPro" id="IPR041500">
    <property type="entry name" value="RecC_C"/>
</dbReference>
<dbReference type="PANTHER" id="PTHR30591">
    <property type="entry name" value="RECBCD ENZYME SUBUNIT RECC"/>
    <property type="match status" value="1"/>
</dbReference>
<dbReference type="PANTHER" id="PTHR30591:SF1">
    <property type="entry name" value="RECBCD ENZYME SUBUNIT RECC"/>
    <property type="match status" value="1"/>
</dbReference>
<keyword evidence="1 10" id="KW-0540">Nuclease</keyword>
<dbReference type="SUPFAM" id="SSF52980">
    <property type="entry name" value="Restriction endonuclease-like"/>
    <property type="match status" value="1"/>
</dbReference>
<sequence length="1088" mass="116877">MLTLHRAERSDTLADALARTLATPLADPFAREVVAVPAKGVERWLTQRLSGVLGATPDAADGVAANIDFPPPTRLVDEALAAVTGTTADADPWYPARVLWTLLDVIDDSLGEPWAAVLARHLGRDDPAGHRVGRRYGTAAHLAELFRSYGDQRPAMLVDWASGRDTDGAGADLPPDLTWQARLWRRLRDRLAAPSPAERLEPACASLRARPELVDLPDRVSVFGPTRLTTAQVRVLDALAANRAVHLWVPHPSPAMFDALAGRAVPATRAADDSGLSVTHPLLASLGRDVRELQTRLHADGVAHVHHPGAPRPDTLLGALQADIAADRPPTRRTADTSVQIHACHGPARQVEVLRESLLHLFTELGDLEPRDVLIMCPDVETYAPLIRAAFGQDGIGHPGHGLRVRLADRALHQTNPVLGVVAALLDLADGRVTVSQVLDLAAAEPVRRRFGFSDDDLERLREWATSAGARWALGPRQRRSFGLDGYEQNTLRSALDRILLGAAADDADGRWLGLALPLGGVDSNDIDLTGRLAEYVDRLDKALYGLAGPQPTGAWAAALALSLDLLVDVRERDAWQLGQAQRELAAAVEHGAAELRLADVRAMLASRLAGRPTRANFRTGELTVCTMVPMRSVPHRVVALLGLDDEAFPRSPGVDGDNVLARNPLPGERDPRSEDRQLLLDAIGAAGERLLLFHTGRDPVSGAPRPPAIPLSELRDVLDAMDRGSGAVVTVHPLQPFDARNFRRDAPFSFDTAALAGARAAQHPTPPDPGILPAPLPPHPPADVDLADLIAFVVHPTQGFLRQRLGVRLPELDEEIADALDLELDALATWSIGDRMLSAVLADGRDFAAAVADFRAAEWRRGTLPPAALGHRALGAVEETVRVLASAGRRPDRPDTIDVDIDLGDGRRLTGSVDGVHGDTLVRTTYSKLGPKHRLTAWVQLLALAAAAPDRPWRAETIGRGMSRRPSARRSILLAPADARERLAELIALRERGLRAPMPMVTGASAAYAQLRQGGASVEMALESAGREWGGSFGDAADRHVSYVYGPESALSVLTGDPADGDERTRFGALARAVWEPLLAAETQETL</sequence>